<accession>W9GTG9</accession>
<evidence type="ECO:0000313" key="3">
    <source>
        <dbReference type="Proteomes" id="UP000019486"/>
    </source>
</evidence>
<evidence type="ECO:0000313" key="2">
    <source>
        <dbReference type="EMBL" id="EWY37079.1"/>
    </source>
</evidence>
<dbReference type="Pfam" id="PF01609">
    <property type="entry name" value="DDE_Tnp_1"/>
    <property type="match status" value="1"/>
</dbReference>
<sequence length="155" mass="16473">MLARVHGVLLRMARSDPEAAARELDVIVDSCGVRAKQGGDLTGPNPTDRGKRGTKYHIVVASDGLPLGAVASAANVHDTRMFPELPRLALPVGARIARLLADAGYDSADNLWLCLREGIQPLIRGIGSEHGSGLGVVHSVVENANAWLLNNKRLD</sequence>
<dbReference type="PANTHER" id="PTHR30007">
    <property type="entry name" value="PHP DOMAIN PROTEIN"/>
    <property type="match status" value="1"/>
</dbReference>
<name>W9GTG9_9PROT</name>
<dbReference type="AlphaFoldDB" id="W9GTG9"/>
<feature type="domain" description="Transposase IS4-like" evidence="1">
    <location>
        <begin position="25"/>
        <end position="125"/>
    </location>
</feature>
<gene>
    <name evidence="2" type="ORF">N825_21780</name>
</gene>
<keyword evidence="3" id="KW-1185">Reference proteome</keyword>
<dbReference type="Proteomes" id="UP000019486">
    <property type="component" value="Unassembled WGS sequence"/>
</dbReference>
<organism evidence="2 3">
    <name type="scientific">Skermanella stibiiresistens SB22</name>
    <dbReference type="NCBI Taxonomy" id="1385369"/>
    <lineage>
        <taxon>Bacteria</taxon>
        <taxon>Pseudomonadati</taxon>
        <taxon>Pseudomonadota</taxon>
        <taxon>Alphaproteobacteria</taxon>
        <taxon>Rhodospirillales</taxon>
        <taxon>Azospirillaceae</taxon>
        <taxon>Skermanella</taxon>
    </lineage>
</organism>
<comment type="caution">
    <text evidence="2">The sequence shown here is derived from an EMBL/GenBank/DDBJ whole genome shotgun (WGS) entry which is preliminary data.</text>
</comment>
<dbReference type="InterPro" id="IPR002559">
    <property type="entry name" value="Transposase_11"/>
</dbReference>
<dbReference type="STRING" id="1385369.N825_21780"/>
<dbReference type="GO" id="GO:0006313">
    <property type="term" value="P:DNA transposition"/>
    <property type="evidence" value="ECO:0007669"/>
    <property type="project" value="InterPro"/>
</dbReference>
<proteinExistence type="predicted"/>
<evidence type="ECO:0000259" key="1">
    <source>
        <dbReference type="Pfam" id="PF01609"/>
    </source>
</evidence>
<dbReference type="EMBL" id="AVFL01000031">
    <property type="protein sequence ID" value="EWY37079.1"/>
    <property type="molecule type" value="Genomic_DNA"/>
</dbReference>
<dbReference type="PATRIC" id="fig|1385369.3.peg.5898"/>
<dbReference type="GO" id="GO:0003677">
    <property type="term" value="F:DNA binding"/>
    <property type="evidence" value="ECO:0007669"/>
    <property type="project" value="InterPro"/>
</dbReference>
<protein>
    <recommendedName>
        <fullName evidence="1">Transposase IS4-like domain-containing protein</fullName>
    </recommendedName>
</protein>
<dbReference type="GO" id="GO:0004803">
    <property type="term" value="F:transposase activity"/>
    <property type="evidence" value="ECO:0007669"/>
    <property type="project" value="InterPro"/>
</dbReference>
<reference evidence="2 3" key="1">
    <citation type="submission" date="2013-08" db="EMBL/GenBank/DDBJ databases">
        <title>The genome sequence of Skermanella stibiiresistens.</title>
        <authorList>
            <person name="Zhu W."/>
            <person name="Wang G."/>
        </authorList>
    </citation>
    <scope>NUCLEOTIDE SEQUENCE [LARGE SCALE GENOMIC DNA]</scope>
    <source>
        <strain evidence="2 3">SB22</strain>
    </source>
</reference>